<dbReference type="Proteomes" id="UP000054988">
    <property type="component" value="Unassembled WGS sequence"/>
</dbReference>
<evidence type="ECO:0000313" key="3">
    <source>
        <dbReference type="Proteomes" id="UP000054988"/>
    </source>
</evidence>
<dbReference type="AlphaFoldDB" id="A0A0W0GFC8"/>
<evidence type="ECO:0000313" key="2">
    <source>
        <dbReference type="EMBL" id="KTB47233.1"/>
    </source>
</evidence>
<sequence>MQIKRGPAFSYRGYFGSLKVVNDGCQILMVSEMEIDEAVARMIRGRLKQVFSSVWSGVLSVVSVKTPPIEEKPGINRLKLTFCAEQSRLKDLEHEDFRKDPVREVLAEQAEALRAMVAELEGQCRMDEDRPFLTSAARTGKSNDLDRGRSLKKIYRV</sequence>
<proteinExistence type="predicted"/>
<accession>A0A0W0GFC8</accession>
<reference evidence="2 3" key="1">
    <citation type="submission" date="2015-12" db="EMBL/GenBank/DDBJ databases">
        <title>Draft genome sequence of Moniliophthora roreri, the causal agent of frosty pod rot of cacao.</title>
        <authorList>
            <person name="Aime M.C."/>
            <person name="Diaz-Valderrama J.R."/>
            <person name="Kijpornyongpan T."/>
            <person name="Phillips-Mora W."/>
        </authorList>
    </citation>
    <scope>NUCLEOTIDE SEQUENCE [LARGE SCALE GENOMIC DNA]</scope>
    <source>
        <strain evidence="2 3">MCA 2952</strain>
    </source>
</reference>
<organism evidence="2 3">
    <name type="scientific">Moniliophthora roreri</name>
    <name type="common">Frosty pod rot fungus</name>
    <name type="synonym">Monilia roreri</name>
    <dbReference type="NCBI Taxonomy" id="221103"/>
    <lineage>
        <taxon>Eukaryota</taxon>
        <taxon>Fungi</taxon>
        <taxon>Dikarya</taxon>
        <taxon>Basidiomycota</taxon>
        <taxon>Agaricomycotina</taxon>
        <taxon>Agaricomycetes</taxon>
        <taxon>Agaricomycetidae</taxon>
        <taxon>Agaricales</taxon>
        <taxon>Marasmiineae</taxon>
        <taxon>Marasmiaceae</taxon>
        <taxon>Moniliophthora</taxon>
    </lineage>
</organism>
<evidence type="ECO:0000256" key="1">
    <source>
        <dbReference type="SAM" id="Coils"/>
    </source>
</evidence>
<name>A0A0W0GFC8_MONRR</name>
<feature type="coiled-coil region" evidence="1">
    <location>
        <begin position="103"/>
        <end position="130"/>
    </location>
</feature>
<gene>
    <name evidence="2" type="ORF">WG66_178</name>
</gene>
<dbReference type="EMBL" id="LATX01000082">
    <property type="protein sequence ID" value="KTB47233.1"/>
    <property type="molecule type" value="Genomic_DNA"/>
</dbReference>
<keyword evidence="1" id="KW-0175">Coiled coil</keyword>
<protein>
    <submittedName>
        <fullName evidence="2">Uncharacterized protein</fullName>
    </submittedName>
</protein>
<comment type="caution">
    <text evidence="2">The sequence shown here is derived from an EMBL/GenBank/DDBJ whole genome shotgun (WGS) entry which is preliminary data.</text>
</comment>